<name>A0A9Q0JV39_9MAGN</name>
<dbReference type="FunFam" id="3.30.530.20:FF:000064">
    <property type="entry name" value="Lachrymatory-factor synthase"/>
    <property type="match status" value="1"/>
</dbReference>
<evidence type="ECO:0008006" key="3">
    <source>
        <dbReference type="Google" id="ProtNLM"/>
    </source>
</evidence>
<dbReference type="PANTHER" id="PTHR33789">
    <property type="entry name" value="LACHRYMATORY-FACTOR SYNTHASE"/>
    <property type="match status" value="1"/>
</dbReference>
<accession>A0A9Q0JV39</accession>
<evidence type="ECO:0000313" key="1">
    <source>
        <dbReference type="EMBL" id="KAJ4951575.1"/>
    </source>
</evidence>
<organism evidence="1 2">
    <name type="scientific">Protea cynaroides</name>
    <dbReference type="NCBI Taxonomy" id="273540"/>
    <lineage>
        <taxon>Eukaryota</taxon>
        <taxon>Viridiplantae</taxon>
        <taxon>Streptophyta</taxon>
        <taxon>Embryophyta</taxon>
        <taxon>Tracheophyta</taxon>
        <taxon>Spermatophyta</taxon>
        <taxon>Magnoliopsida</taxon>
        <taxon>Proteales</taxon>
        <taxon>Proteaceae</taxon>
        <taxon>Protea</taxon>
    </lineage>
</organism>
<dbReference type="SUPFAM" id="SSF55961">
    <property type="entry name" value="Bet v1-like"/>
    <property type="match status" value="1"/>
</dbReference>
<dbReference type="InterPro" id="IPR019587">
    <property type="entry name" value="Polyketide_cyclase/dehydratase"/>
</dbReference>
<dbReference type="CDD" id="cd07821">
    <property type="entry name" value="PYR_PYL_RCAR_like"/>
    <property type="match status" value="1"/>
</dbReference>
<dbReference type="InterPro" id="IPR053249">
    <property type="entry name" value="LFS"/>
</dbReference>
<proteinExistence type="predicted"/>
<dbReference type="InterPro" id="IPR023393">
    <property type="entry name" value="START-like_dom_sf"/>
</dbReference>
<dbReference type="AlphaFoldDB" id="A0A9Q0JV39"/>
<gene>
    <name evidence="1" type="ORF">NE237_028407</name>
</gene>
<comment type="caution">
    <text evidence="1">The sequence shown here is derived from an EMBL/GenBank/DDBJ whole genome shotgun (WGS) entry which is preliminary data.</text>
</comment>
<dbReference type="EMBL" id="JAMYWD010000012">
    <property type="protein sequence ID" value="KAJ4951575.1"/>
    <property type="molecule type" value="Genomic_DNA"/>
</dbReference>
<keyword evidence="2" id="KW-1185">Reference proteome</keyword>
<dbReference type="Proteomes" id="UP001141806">
    <property type="component" value="Unassembled WGS sequence"/>
</dbReference>
<dbReference type="Gene3D" id="3.30.530.20">
    <property type="match status" value="1"/>
</dbReference>
<sequence>MENEGRVRETKAKWEGKVSVCLKGATAEQVWPLLEDFFNLHKVFPTLATCYGVEGVSGKSGCVRYCAGFSIPSTGGDGDMPVTVSWSKERLVAIDPSEWTMSYEMIDSNIGFTSYLSTIRVFPGNIGNGSTKIEWSFVVDPVEGWKLEDLISKYESGLQRMAERIDDTISQSTPAF</sequence>
<dbReference type="Pfam" id="PF10604">
    <property type="entry name" value="Polyketide_cyc2"/>
    <property type="match status" value="1"/>
</dbReference>
<protein>
    <recommendedName>
        <fullName evidence="3">Lachrymatory-factor synthase</fullName>
    </recommendedName>
</protein>
<dbReference type="PANTHER" id="PTHR33789:SF15">
    <property type="entry name" value="LACHRYMATORY-FACTOR SYNTHASE"/>
    <property type="match status" value="1"/>
</dbReference>
<dbReference type="OrthoDB" id="1928994at2759"/>
<evidence type="ECO:0000313" key="2">
    <source>
        <dbReference type="Proteomes" id="UP001141806"/>
    </source>
</evidence>
<reference evidence="1" key="1">
    <citation type="journal article" date="2023" name="Plant J.">
        <title>The genome of the king protea, Protea cynaroides.</title>
        <authorList>
            <person name="Chang J."/>
            <person name="Duong T.A."/>
            <person name="Schoeman C."/>
            <person name="Ma X."/>
            <person name="Roodt D."/>
            <person name="Barker N."/>
            <person name="Li Z."/>
            <person name="Van de Peer Y."/>
            <person name="Mizrachi E."/>
        </authorList>
    </citation>
    <scope>NUCLEOTIDE SEQUENCE</scope>
    <source>
        <tissue evidence="1">Young leaves</tissue>
    </source>
</reference>